<evidence type="ECO:0000313" key="3">
    <source>
        <dbReference type="EMBL" id="MBT1706173.1"/>
    </source>
</evidence>
<name>A0ABS5VXP9_9BACT</name>
<dbReference type="SUPFAM" id="SSF52172">
    <property type="entry name" value="CheY-like"/>
    <property type="match status" value="1"/>
</dbReference>
<dbReference type="PROSITE" id="PS50110">
    <property type="entry name" value="RESPONSE_REGULATORY"/>
    <property type="match status" value="1"/>
</dbReference>
<dbReference type="Proteomes" id="UP000772618">
    <property type="component" value="Unassembled WGS sequence"/>
</dbReference>
<dbReference type="InterPro" id="IPR011006">
    <property type="entry name" value="CheY-like_superfamily"/>
</dbReference>
<dbReference type="InterPro" id="IPR052893">
    <property type="entry name" value="TCS_response_regulator"/>
</dbReference>
<dbReference type="Pfam" id="PF00072">
    <property type="entry name" value="Response_reg"/>
    <property type="match status" value="1"/>
</dbReference>
<dbReference type="SMART" id="SM00448">
    <property type="entry name" value="REC"/>
    <property type="match status" value="1"/>
</dbReference>
<dbReference type="PANTHER" id="PTHR44520">
    <property type="entry name" value="RESPONSE REGULATOR RCP1-RELATED"/>
    <property type="match status" value="1"/>
</dbReference>
<accession>A0ABS5VXP9</accession>
<dbReference type="Gene3D" id="3.40.50.2300">
    <property type="match status" value="1"/>
</dbReference>
<proteinExistence type="predicted"/>
<evidence type="ECO:0000259" key="2">
    <source>
        <dbReference type="PROSITE" id="PS50110"/>
    </source>
</evidence>
<dbReference type="InterPro" id="IPR001789">
    <property type="entry name" value="Sig_transdc_resp-reg_receiver"/>
</dbReference>
<feature type="domain" description="Response regulatory" evidence="2">
    <location>
        <begin position="7"/>
        <end position="126"/>
    </location>
</feature>
<reference evidence="3 4" key="1">
    <citation type="submission" date="2021-05" db="EMBL/GenBank/DDBJ databases">
        <title>A Polyphasic approach of four new species of the genus Ohtaekwangia: Ohtaekwangia histidinii sp. nov., Ohtaekwangia cretensis sp. nov., Ohtaekwangia indiensis sp. nov., Ohtaekwangia reichenbachii sp. nov. from diverse environment.</title>
        <authorList>
            <person name="Octaviana S."/>
        </authorList>
    </citation>
    <scope>NUCLEOTIDE SEQUENCE [LARGE SCALE GENOMIC DNA]</scope>
    <source>
        <strain evidence="3 4">PWU20</strain>
    </source>
</reference>
<sequence>MASKTKSCLLIESDPEDQEFFLNTISDVASDVGCYAVSDGEEALFTLFKEDFKPDYIFTALTMPRMNGLEFIKVLKGIEKFRHIPVIVYTFAYSEDHIHKVTKLGATAIYSKARMGVLKDILKKYL</sequence>
<dbReference type="EMBL" id="JAHESD010000088">
    <property type="protein sequence ID" value="MBT1706173.1"/>
    <property type="molecule type" value="Genomic_DNA"/>
</dbReference>
<comment type="caution">
    <text evidence="3">The sequence shown here is derived from an EMBL/GenBank/DDBJ whole genome shotgun (WGS) entry which is preliminary data.</text>
</comment>
<gene>
    <name evidence="3" type="ORF">KK060_22985</name>
</gene>
<comment type="caution">
    <text evidence="1">Lacks conserved residue(s) required for the propagation of feature annotation.</text>
</comment>
<dbReference type="RefSeq" id="WP_254157242.1">
    <property type="nucleotide sequence ID" value="NZ_JAHESD010000088.1"/>
</dbReference>
<evidence type="ECO:0000256" key="1">
    <source>
        <dbReference type="PROSITE-ProRule" id="PRU00169"/>
    </source>
</evidence>
<evidence type="ECO:0000313" key="4">
    <source>
        <dbReference type="Proteomes" id="UP000772618"/>
    </source>
</evidence>
<keyword evidence="4" id="KW-1185">Reference proteome</keyword>
<protein>
    <submittedName>
        <fullName evidence="3">Response regulator</fullName>
    </submittedName>
</protein>
<organism evidence="3 4">
    <name type="scientific">Chryseosolibacter indicus</name>
    <dbReference type="NCBI Taxonomy" id="2782351"/>
    <lineage>
        <taxon>Bacteria</taxon>
        <taxon>Pseudomonadati</taxon>
        <taxon>Bacteroidota</taxon>
        <taxon>Cytophagia</taxon>
        <taxon>Cytophagales</taxon>
        <taxon>Chryseotaleaceae</taxon>
        <taxon>Chryseosolibacter</taxon>
    </lineage>
</organism>